<gene>
    <name evidence="1" type="ORF">V7x_55250</name>
</gene>
<sequence length="208" mass="23816">MLSVIGYPGAGRFFCHECLDASICGRRCDPAKCEPLGVSTSRPFRSPRRSGKLPHIADGGSFLSLCRERQRPMTRTNQLQTGCRCPTYSRSVLTCPESNSRTNMGKVQAFNRVGNTLNSVYARVTREWILDFHRPFLFFENQEYHLLICAGVAKPLDKMSSDAELSRDYVVPRKFGYTPEHFKPSLFNDMLRKIHFCCPPMSRCRHRL</sequence>
<accession>A0A5C6FGG5</accession>
<name>A0A5C6FGG5_9PLAN</name>
<proteinExistence type="predicted"/>
<dbReference type="EMBL" id="SJPZ01000005">
    <property type="protein sequence ID" value="TWU59615.1"/>
    <property type="molecule type" value="Genomic_DNA"/>
</dbReference>
<dbReference type="Proteomes" id="UP000316476">
    <property type="component" value="Unassembled WGS sequence"/>
</dbReference>
<protein>
    <submittedName>
        <fullName evidence="1">Uncharacterized protein</fullName>
    </submittedName>
</protein>
<evidence type="ECO:0000313" key="2">
    <source>
        <dbReference type="Proteomes" id="UP000316476"/>
    </source>
</evidence>
<comment type="caution">
    <text evidence="1">The sequence shown here is derived from an EMBL/GenBank/DDBJ whole genome shotgun (WGS) entry which is preliminary data.</text>
</comment>
<dbReference type="AlphaFoldDB" id="A0A5C6FGG5"/>
<evidence type="ECO:0000313" key="1">
    <source>
        <dbReference type="EMBL" id="TWU59615.1"/>
    </source>
</evidence>
<organism evidence="1 2">
    <name type="scientific">Crateriforma conspicua</name>
    <dbReference type="NCBI Taxonomy" id="2527996"/>
    <lineage>
        <taxon>Bacteria</taxon>
        <taxon>Pseudomonadati</taxon>
        <taxon>Planctomycetota</taxon>
        <taxon>Planctomycetia</taxon>
        <taxon>Planctomycetales</taxon>
        <taxon>Planctomycetaceae</taxon>
        <taxon>Crateriforma</taxon>
    </lineage>
</organism>
<reference evidence="1 2" key="1">
    <citation type="submission" date="2019-02" db="EMBL/GenBank/DDBJ databases">
        <title>Deep-cultivation of Planctomycetes and their phenomic and genomic characterization uncovers novel biology.</title>
        <authorList>
            <person name="Wiegand S."/>
            <person name="Jogler M."/>
            <person name="Boedeker C."/>
            <person name="Pinto D."/>
            <person name="Vollmers J."/>
            <person name="Rivas-Marin E."/>
            <person name="Kohn T."/>
            <person name="Peeters S.H."/>
            <person name="Heuer A."/>
            <person name="Rast P."/>
            <person name="Oberbeckmann S."/>
            <person name="Bunk B."/>
            <person name="Jeske O."/>
            <person name="Meyerdierks A."/>
            <person name="Storesund J.E."/>
            <person name="Kallscheuer N."/>
            <person name="Luecker S."/>
            <person name="Lage O.M."/>
            <person name="Pohl T."/>
            <person name="Merkel B.J."/>
            <person name="Hornburger P."/>
            <person name="Mueller R.-W."/>
            <person name="Bruemmer F."/>
            <person name="Labrenz M."/>
            <person name="Spormann A.M."/>
            <person name="Op Den Camp H."/>
            <person name="Overmann J."/>
            <person name="Amann R."/>
            <person name="Jetten M.S.M."/>
            <person name="Mascher T."/>
            <person name="Medema M.H."/>
            <person name="Devos D.P."/>
            <person name="Kaster A.-K."/>
            <person name="Ovreas L."/>
            <person name="Rohde M."/>
            <person name="Galperin M.Y."/>
            <person name="Jogler C."/>
        </authorList>
    </citation>
    <scope>NUCLEOTIDE SEQUENCE [LARGE SCALE GENOMIC DNA]</scope>
    <source>
        <strain evidence="1 2">V7</strain>
    </source>
</reference>